<feature type="chain" id="PRO_5032992344" evidence="9">
    <location>
        <begin position="23"/>
        <end position="374"/>
    </location>
</feature>
<keyword evidence="11" id="KW-1185">Reference proteome</keyword>
<dbReference type="Pfam" id="PF02321">
    <property type="entry name" value="OEP"/>
    <property type="match status" value="1"/>
</dbReference>
<evidence type="ECO:0000256" key="2">
    <source>
        <dbReference type="ARBA" id="ARBA00007613"/>
    </source>
</evidence>
<evidence type="ECO:0000256" key="1">
    <source>
        <dbReference type="ARBA" id="ARBA00004442"/>
    </source>
</evidence>
<comment type="similarity">
    <text evidence="2">Belongs to the outer membrane factor (OMF) (TC 1.B.17) family.</text>
</comment>
<dbReference type="AlphaFoldDB" id="A0A841HZ94"/>
<proteinExistence type="inferred from homology"/>
<evidence type="ECO:0000256" key="5">
    <source>
        <dbReference type="ARBA" id="ARBA00022692"/>
    </source>
</evidence>
<gene>
    <name evidence="10" type="ORF">HNR42_000626</name>
</gene>
<dbReference type="InterPro" id="IPR051906">
    <property type="entry name" value="TolC-like"/>
</dbReference>
<dbReference type="EMBL" id="JACHHG010000002">
    <property type="protein sequence ID" value="MBB6097212.1"/>
    <property type="molecule type" value="Genomic_DNA"/>
</dbReference>
<dbReference type="GO" id="GO:0009279">
    <property type="term" value="C:cell outer membrane"/>
    <property type="evidence" value="ECO:0007669"/>
    <property type="project" value="UniProtKB-SubCell"/>
</dbReference>
<evidence type="ECO:0000256" key="7">
    <source>
        <dbReference type="ARBA" id="ARBA00023237"/>
    </source>
</evidence>
<dbReference type="GO" id="GO:0015562">
    <property type="term" value="F:efflux transmembrane transporter activity"/>
    <property type="evidence" value="ECO:0007669"/>
    <property type="project" value="InterPro"/>
</dbReference>
<dbReference type="Proteomes" id="UP000569951">
    <property type="component" value="Unassembled WGS sequence"/>
</dbReference>
<comment type="subcellular location">
    <subcellularLocation>
        <location evidence="1">Cell outer membrane</location>
    </subcellularLocation>
</comment>
<dbReference type="RefSeq" id="WP_183984414.1">
    <property type="nucleotide sequence ID" value="NZ_JACHHG010000002.1"/>
</dbReference>
<dbReference type="Gene3D" id="1.20.1600.10">
    <property type="entry name" value="Outer membrane efflux proteins (OEP)"/>
    <property type="match status" value="2"/>
</dbReference>
<comment type="caution">
    <text evidence="10">The sequence shown here is derived from an EMBL/GenBank/DDBJ whole genome shotgun (WGS) entry which is preliminary data.</text>
</comment>
<evidence type="ECO:0000256" key="3">
    <source>
        <dbReference type="ARBA" id="ARBA00022448"/>
    </source>
</evidence>
<sequence length="374" mass="39877">MKTAPLSALVLTVAVSMGAAQAQNYTLESALAKAENVSSVQLAALEVSDAQQNADRQLADPLLTRLGKVQATQRLALAKVKLDSTRRAAQAQIVSAYTGVLEAQEQVGLAIKSESLAERNVNIAQIRLRNGSGTQLDLRDAQRALEDARKSTATAKDALELAKTNLRNLIGSFTKLSEPEKLPTPPTAAVVESVLARSANLAQLTQAVELADVQRQLLDPAYSALAEIDAATSNWRSAQQNLADLRNSERLQVQNLFDQTLSAYKNVSVQDAAKNNALATLEVDRKRLQRGLISQVAFAQTEVRTLQAELAALQAKNLYLKNYYNLLSGGATGNSASSGALPQAPVVQPAETPALLQSPQNPQSPQQPGNGGTR</sequence>
<evidence type="ECO:0000256" key="4">
    <source>
        <dbReference type="ARBA" id="ARBA00022452"/>
    </source>
</evidence>
<keyword evidence="4" id="KW-1134">Transmembrane beta strand</keyword>
<keyword evidence="5" id="KW-0812">Transmembrane</keyword>
<name>A0A841HZ94_9DEIO</name>
<feature type="signal peptide" evidence="9">
    <location>
        <begin position="1"/>
        <end position="22"/>
    </location>
</feature>
<dbReference type="PANTHER" id="PTHR30026:SF20">
    <property type="entry name" value="OUTER MEMBRANE PROTEIN TOLC"/>
    <property type="match status" value="1"/>
</dbReference>
<evidence type="ECO:0000313" key="10">
    <source>
        <dbReference type="EMBL" id="MBB6097212.1"/>
    </source>
</evidence>
<dbReference type="SUPFAM" id="SSF56954">
    <property type="entry name" value="Outer membrane efflux proteins (OEP)"/>
    <property type="match status" value="1"/>
</dbReference>
<keyword evidence="6" id="KW-0472">Membrane</keyword>
<reference evidence="10 11" key="1">
    <citation type="submission" date="2020-08" db="EMBL/GenBank/DDBJ databases">
        <title>Genomic Encyclopedia of Type Strains, Phase IV (KMG-IV): sequencing the most valuable type-strain genomes for metagenomic binning, comparative biology and taxonomic classification.</title>
        <authorList>
            <person name="Goeker M."/>
        </authorList>
    </citation>
    <scope>NUCLEOTIDE SEQUENCE [LARGE SCALE GENOMIC DNA]</scope>
    <source>
        <strain evidence="10 11">DSM 21458</strain>
    </source>
</reference>
<feature type="region of interest" description="Disordered" evidence="8">
    <location>
        <begin position="334"/>
        <end position="374"/>
    </location>
</feature>
<feature type="compositionally biased region" description="Low complexity" evidence="8">
    <location>
        <begin position="357"/>
        <end position="368"/>
    </location>
</feature>
<dbReference type="PANTHER" id="PTHR30026">
    <property type="entry name" value="OUTER MEMBRANE PROTEIN TOLC"/>
    <property type="match status" value="1"/>
</dbReference>
<dbReference type="GO" id="GO:0015288">
    <property type="term" value="F:porin activity"/>
    <property type="evidence" value="ECO:0007669"/>
    <property type="project" value="TreeGrafter"/>
</dbReference>
<keyword evidence="7" id="KW-0998">Cell outer membrane</keyword>
<protein>
    <submittedName>
        <fullName evidence="10">Outer membrane protein TolC</fullName>
    </submittedName>
</protein>
<organism evidence="10 11">
    <name type="scientific">Deinobacterium chartae</name>
    <dbReference type="NCBI Taxonomy" id="521158"/>
    <lineage>
        <taxon>Bacteria</taxon>
        <taxon>Thermotogati</taxon>
        <taxon>Deinococcota</taxon>
        <taxon>Deinococci</taxon>
        <taxon>Deinococcales</taxon>
        <taxon>Deinococcaceae</taxon>
        <taxon>Deinobacterium</taxon>
    </lineage>
</organism>
<keyword evidence="9" id="KW-0732">Signal</keyword>
<evidence type="ECO:0000256" key="9">
    <source>
        <dbReference type="SAM" id="SignalP"/>
    </source>
</evidence>
<evidence type="ECO:0000256" key="8">
    <source>
        <dbReference type="SAM" id="MobiDB-lite"/>
    </source>
</evidence>
<dbReference type="InterPro" id="IPR003423">
    <property type="entry name" value="OMP_efflux"/>
</dbReference>
<evidence type="ECO:0000256" key="6">
    <source>
        <dbReference type="ARBA" id="ARBA00023136"/>
    </source>
</evidence>
<dbReference type="GO" id="GO:1990281">
    <property type="term" value="C:efflux pump complex"/>
    <property type="evidence" value="ECO:0007669"/>
    <property type="project" value="TreeGrafter"/>
</dbReference>
<evidence type="ECO:0000313" key="11">
    <source>
        <dbReference type="Proteomes" id="UP000569951"/>
    </source>
</evidence>
<accession>A0A841HZ94</accession>
<keyword evidence="3" id="KW-0813">Transport</keyword>